<accession>A0A668RL03</accession>
<keyword evidence="3" id="KW-1185">Reference proteome</keyword>
<reference evidence="2" key="2">
    <citation type="submission" date="2025-09" db="UniProtKB">
        <authorList>
            <consortium name="Ensembl"/>
        </authorList>
    </citation>
    <scope>IDENTIFICATION</scope>
</reference>
<name>A0A668RL03_OREAU</name>
<dbReference type="Ensembl" id="ENSOABT00000005209.2">
    <property type="protein sequence ID" value="ENSOABP00000005027.1"/>
    <property type="gene ID" value="ENSOABG00000002848.2"/>
</dbReference>
<sequence>MGTIYWVKVQGLRGETKWIDLCNTDEEFNSMTMKNLKEKIRHCFSYMLDVSGSEGDNHEELQMIFQGLRLEGDDTLLCHYGIQDFSVIQLVLKICGGDPGWGAFFF</sequence>
<dbReference type="CDD" id="cd17039">
    <property type="entry name" value="Ubl_ubiquitin_like"/>
    <property type="match status" value="1"/>
</dbReference>
<evidence type="ECO:0000259" key="1">
    <source>
        <dbReference type="PROSITE" id="PS50053"/>
    </source>
</evidence>
<evidence type="ECO:0000313" key="2">
    <source>
        <dbReference type="Ensembl" id="ENSOABP00000005027.1"/>
    </source>
</evidence>
<evidence type="ECO:0000313" key="3">
    <source>
        <dbReference type="Proteomes" id="UP000472276"/>
    </source>
</evidence>
<dbReference type="InterPro" id="IPR029071">
    <property type="entry name" value="Ubiquitin-like_domsf"/>
</dbReference>
<dbReference type="SUPFAM" id="SSF54236">
    <property type="entry name" value="Ubiquitin-like"/>
    <property type="match status" value="1"/>
</dbReference>
<dbReference type="PROSITE" id="PS50053">
    <property type="entry name" value="UBIQUITIN_2"/>
    <property type="match status" value="1"/>
</dbReference>
<feature type="domain" description="Ubiquitin-like" evidence="1">
    <location>
        <begin position="30"/>
        <end position="97"/>
    </location>
</feature>
<dbReference type="Proteomes" id="UP000472276">
    <property type="component" value="Unassembled WGS sequence"/>
</dbReference>
<dbReference type="AlphaFoldDB" id="A0A668RL03"/>
<dbReference type="OMA" id="RWREWAN"/>
<proteinExistence type="predicted"/>
<reference evidence="2" key="1">
    <citation type="submission" date="2025-08" db="UniProtKB">
        <authorList>
            <consortium name="Ensembl"/>
        </authorList>
    </citation>
    <scope>IDENTIFICATION</scope>
</reference>
<protein>
    <recommendedName>
        <fullName evidence="1">Ubiquitin-like domain-containing protein</fullName>
    </recommendedName>
</protein>
<dbReference type="InterPro" id="IPR000626">
    <property type="entry name" value="Ubiquitin-like_dom"/>
</dbReference>
<organism evidence="2 3">
    <name type="scientific">Oreochromis aureus</name>
    <name type="common">Israeli tilapia</name>
    <name type="synonym">Chromis aureus</name>
    <dbReference type="NCBI Taxonomy" id="47969"/>
    <lineage>
        <taxon>Eukaryota</taxon>
        <taxon>Metazoa</taxon>
        <taxon>Chordata</taxon>
        <taxon>Craniata</taxon>
        <taxon>Vertebrata</taxon>
        <taxon>Euteleostomi</taxon>
        <taxon>Actinopterygii</taxon>
        <taxon>Neopterygii</taxon>
        <taxon>Teleostei</taxon>
        <taxon>Neoteleostei</taxon>
        <taxon>Acanthomorphata</taxon>
        <taxon>Ovalentaria</taxon>
        <taxon>Cichlomorphae</taxon>
        <taxon>Cichliformes</taxon>
        <taxon>Cichlidae</taxon>
        <taxon>African cichlids</taxon>
        <taxon>Pseudocrenilabrinae</taxon>
        <taxon>Oreochromini</taxon>
        <taxon>Oreochromis</taxon>
    </lineage>
</organism>
<dbReference type="Gene3D" id="3.10.20.90">
    <property type="entry name" value="Phosphatidylinositol 3-kinase Catalytic Subunit, Chain A, domain 1"/>
    <property type="match status" value="1"/>
</dbReference>